<feature type="non-terminal residue" evidence="3">
    <location>
        <position position="1"/>
    </location>
</feature>
<dbReference type="SUPFAM" id="SSF56563">
    <property type="entry name" value="Major capsid protein gp5"/>
    <property type="match status" value="1"/>
</dbReference>
<gene>
    <name evidence="3" type="ORF">EHRUM3_03750</name>
</gene>
<evidence type="ECO:0000313" key="4">
    <source>
        <dbReference type="Proteomes" id="UP000092731"/>
    </source>
</evidence>
<dbReference type="Proteomes" id="UP000092731">
    <property type="component" value="Unassembled WGS sequence"/>
</dbReference>
<feature type="domain" description="Phage capsid-like C-terminal" evidence="2">
    <location>
        <begin position="1"/>
        <end position="127"/>
    </location>
</feature>
<protein>
    <submittedName>
        <fullName evidence="3">HK97 family phage major capsid protein</fullName>
    </submittedName>
</protein>
<evidence type="ECO:0000259" key="2">
    <source>
        <dbReference type="Pfam" id="PF05065"/>
    </source>
</evidence>
<comment type="subcellular location">
    <subcellularLocation>
        <location evidence="1">Virion</location>
    </subcellularLocation>
</comment>
<proteinExistence type="predicted"/>
<dbReference type="AlphaFoldDB" id="A0A170QMC8"/>
<dbReference type="Gene3D" id="3.30.2320.10">
    <property type="entry name" value="hypothetical protein PF0899 domain"/>
    <property type="match status" value="1"/>
</dbReference>
<evidence type="ECO:0000256" key="1">
    <source>
        <dbReference type="ARBA" id="ARBA00004328"/>
    </source>
</evidence>
<dbReference type="RefSeq" id="WP_143337901.1">
    <property type="nucleotide sequence ID" value="NZ_BDDM01000119.1"/>
</dbReference>
<dbReference type="Pfam" id="PF05065">
    <property type="entry name" value="Phage_capsid"/>
    <property type="match status" value="1"/>
</dbReference>
<comment type="caution">
    <text evidence="3">The sequence shown here is derived from an EMBL/GenBank/DDBJ whole genome shotgun (WGS) entry which is preliminary data.</text>
</comment>
<accession>A0A170QMC8</accession>
<evidence type="ECO:0000313" key="3">
    <source>
        <dbReference type="EMBL" id="GAT78162.1"/>
    </source>
</evidence>
<dbReference type="EMBL" id="BDDM01000119">
    <property type="protein sequence ID" value="GAT78162.1"/>
    <property type="molecule type" value="Genomic_DNA"/>
</dbReference>
<sequence>YSLDEYFAAKAVFLMHRSVLQEIRSIKSPSGQYLWYPGLNTGSPDTLMGIPVYQTSDMPALSSILQSSDIPKPAIVLADFKNAYKIIENRDIRILRDPFTDKPFVTFYTTKRVGGGVINSNAMRILQINNTEKSD</sequence>
<name>A0A170QMC8_EHRRU</name>
<dbReference type="NCBIfam" id="TIGR01554">
    <property type="entry name" value="major_cap_HK97"/>
    <property type="match status" value="1"/>
</dbReference>
<dbReference type="InterPro" id="IPR054612">
    <property type="entry name" value="Phage_capsid-like_C"/>
</dbReference>
<dbReference type="InterPro" id="IPR024455">
    <property type="entry name" value="Phage_capsid"/>
</dbReference>
<reference evidence="4" key="1">
    <citation type="submission" date="2016-05" db="EMBL/GenBank/DDBJ databases">
        <title>Draft genome sequences of four strains of Ehrlichia ruminantium, a tick-borne pathogen of ruminants, isolated from Zimbabwe, The Gambia and Ghana.</title>
        <authorList>
            <person name="Nakao R."/>
            <person name="Jongejan F."/>
            <person name="Sugimoto C."/>
        </authorList>
    </citation>
    <scope>NUCLEOTIDE SEQUENCE [LARGE SCALE GENOMIC DNA]</scope>
    <source>
        <strain evidence="4">Pokoase 417</strain>
    </source>
</reference>
<organism evidence="3 4">
    <name type="scientific">Ehrlichia ruminantium</name>
    <name type="common">heartwater rickettsia</name>
    <name type="synonym">Cowdria ruminantium</name>
    <dbReference type="NCBI Taxonomy" id="779"/>
    <lineage>
        <taxon>Bacteria</taxon>
        <taxon>Pseudomonadati</taxon>
        <taxon>Pseudomonadota</taxon>
        <taxon>Alphaproteobacteria</taxon>
        <taxon>Rickettsiales</taxon>
        <taxon>Anaplasmataceae</taxon>
        <taxon>Ehrlichia</taxon>
    </lineage>
</organism>